<name>A0ABZ0CQD7_9BURK</name>
<dbReference type="SMART" id="SM00345">
    <property type="entry name" value="HTH_GNTR"/>
    <property type="match status" value="1"/>
</dbReference>
<protein>
    <submittedName>
        <fullName evidence="5">GntR family transcriptional regulator</fullName>
    </submittedName>
</protein>
<dbReference type="InterPro" id="IPR036388">
    <property type="entry name" value="WH-like_DNA-bd_sf"/>
</dbReference>
<dbReference type="InterPro" id="IPR036390">
    <property type="entry name" value="WH_DNA-bd_sf"/>
</dbReference>
<dbReference type="Pfam" id="PF00392">
    <property type="entry name" value="GntR"/>
    <property type="match status" value="1"/>
</dbReference>
<evidence type="ECO:0000313" key="5">
    <source>
        <dbReference type="EMBL" id="WOB07104.1"/>
    </source>
</evidence>
<feature type="domain" description="HTH gntR-type" evidence="4">
    <location>
        <begin position="7"/>
        <end position="75"/>
    </location>
</feature>
<dbReference type="CDD" id="cd07377">
    <property type="entry name" value="WHTH_GntR"/>
    <property type="match status" value="1"/>
</dbReference>
<dbReference type="PANTHER" id="PTHR44846:SF1">
    <property type="entry name" value="MANNOSYL-D-GLYCERATE TRANSPORT_METABOLISM SYSTEM REPRESSOR MNGR-RELATED"/>
    <property type="match status" value="1"/>
</dbReference>
<dbReference type="EMBL" id="CP136336">
    <property type="protein sequence ID" value="WOB07104.1"/>
    <property type="molecule type" value="Genomic_DNA"/>
</dbReference>
<accession>A0ABZ0CQD7</accession>
<keyword evidence="3" id="KW-0804">Transcription</keyword>
<dbReference type="InterPro" id="IPR050679">
    <property type="entry name" value="Bact_HTH_transcr_reg"/>
</dbReference>
<organism evidence="5 6">
    <name type="scientific">Piscinibacter gummiphilus</name>
    <dbReference type="NCBI Taxonomy" id="946333"/>
    <lineage>
        <taxon>Bacteria</taxon>
        <taxon>Pseudomonadati</taxon>
        <taxon>Pseudomonadota</taxon>
        <taxon>Betaproteobacteria</taxon>
        <taxon>Burkholderiales</taxon>
        <taxon>Sphaerotilaceae</taxon>
        <taxon>Piscinibacter</taxon>
    </lineage>
</organism>
<sequence length="256" mass="28419">MDAAAPLPYHAQVRESLRTRILEGVYTPEQQLPSENDLTSLYEVSRITVRRALLDLENEGLVQRLQGRGTFVRRPQVTQDLARLQSFGEAMRPLGHETASRLLSVREVKPPQAVAQRLGVTMRSKVSEIRRVRYLSGTPVSLDVSYFSTTLGRRLAAEDLASRDIFLILEHDYGLSLGHADLLIGARLADEALVEHLGVALGSAVLYVDRLTTDLDGQPLACEHLFNNGDAYQYHLQVARDVPKPLSTPPKARSST</sequence>
<dbReference type="Gene3D" id="3.40.1410.10">
    <property type="entry name" value="Chorismate lyase-like"/>
    <property type="match status" value="1"/>
</dbReference>
<dbReference type="Pfam" id="PF07702">
    <property type="entry name" value="UTRA"/>
    <property type="match status" value="1"/>
</dbReference>
<reference evidence="5 6" key="1">
    <citation type="submission" date="2023-10" db="EMBL/GenBank/DDBJ databases">
        <title>Bacteria for the degradation of biodegradable plastic PBAT(Polybutylene adipate terephthalate).</title>
        <authorList>
            <person name="Weon H.-Y."/>
            <person name="Yeon J."/>
        </authorList>
    </citation>
    <scope>NUCLEOTIDE SEQUENCE [LARGE SCALE GENOMIC DNA]</scope>
    <source>
        <strain evidence="5 6">SBD 7-3</strain>
    </source>
</reference>
<evidence type="ECO:0000256" key="1">
    <source>
        <dbReference type="ARBA" id="ARBA00023015"/>
    </source>
</evidence>
<dbReference type="PROSITE" id="PS50949">
    <property type="entry name" value="HTH_GNTR"/>
    <property type="match status" value="1"/>
</dbReference>
<keyword evidence="1" id="KW-0805">Transcription regulation</keyword>
<dbReference type="Proteomes" id="UP001303946">
    <property type="component" value="Chromosome"/>
</dbReference>
<dbReference type="InterPro" id="IPR028978">
    <property type="entry name" value="Chorismate_lyase_/UTRA_dom_sf"/>
</dbReference>
<keyword evidence="2" id="KW-0238">DNA-binding</keyword>
<dbReference type="RefSeq" id="WP_316699778.1">
    <property type="nucleotide sequence ID" value="NZ_CP136336.1"/>
</dbReference>
<dbReference type="SUPFAM" id="SSF46785">
    <property type="entry name" value="Winged helix' DNA-binding domain"/>
    <property type="match status" value="1"/>
</dbReference>
<gene>
    <name evidence="5" type="ORF">RXV79_19550</name>
</gene>
<dbReference type="SMART" id="SM00866">
    <property type="entry name" value="UTRA"/>
    <property type="match status" value="1"/>
</dbReference>
<proteinExistence type="predicted"/>
<dbReference type="InterPro" id="IPR000524">
    <property type="entry name" value="Tscrpt_reg_HTH_GntR"/>
</dbReference>
<evidence type="ECO:0000259" key="4">
    <source>
        <dbReference type="PROSITE" id="PS50949"/>
    </source>
</evidence>
<dbReference type="Gene3D" id="1.10.10.10">
    <property type="entry name" value="Winged helix-like DNA-binding domain superfamily/Winged helix DNA-binding domain"/>
    <property type="match status" value="1"/>
</dbReference>
<dbReference type="InterPro" id="IPR011663">
    <property type="entry name" value="UTRA"/>
</dbReference>
<evidence type="ECO:0000256" key="2">
    <source>
        <dbReference type="ARBA" id="ARBA00023125"/>
    </source>
</evidence>
<dbReference type="SUPFAM" id="SSF64288">
    <property type="entry name" value="Chorismate lyase-like"/>
    <property type="match status" value="1"/>
</dbReference>
<keyword evidence="6" id="KW-1185">Reference proteome</keyword>
<evidence type="ECO:0000256" key="3">
    <source>
        <dbReference type="ARBA" id="ARBA00023163"/>
    </source>
</evidence>
<dbReference type="PRINTS" id="PR00035">
    <property type="entry name" value="HTHGNTR"/>
</dbReference>
<dbReference type="PANTHER" id="PTHR44846">
    <property type="entry name" value="MANNOSYL-D-GLYCERATE TRANSPORT/METABOLISM SYSTEM REPRESSOR MNGR-RELATED"/>
    <property type="match status" value="1"/>
</dbReference>
<evidence type="ECO:0000313" key="6">
    <source>
        <dbReference type="Proteomes" id="UP001303946"/>
    </source>
</evidence>